<dbReference type="NCBIfam" id="TIGR03348">
    <property type="entry name" value="VI_IcmF"/>
    <property type="match status" value="1"/>
</dbReference>
<feature type="domain" description="Type VI secretion system component TssM1 N-terminal" evidence="3">
    <location>
        <begin position="204"/>
        <end position="476"/>
    </location>
</feature>
<feature type="domain" description="IcmF-related" evidence="2">
    <location>
        <begin position="528"/>
        <end position="670"/>
    </location>
</feature>
<gene>
    <name evidence="4" type="primary">tssM</name>
    <name evidence="4" type="ORF">BBB56_15595</name>
</gene>
<dbReference type="Pfam" id="PF14331">
    <property type="entry name" value="IcmF-related_N"/>
    <property type="match status" value="1"/>
</dbReference>
<name>A0A3N4PFY4_9GAMM</name>
<keyword evidence="1" id="KW-0472">Membrane</keyword>
<dbReference type="Proteomes" id="UP000281332">
    <property type="component" value="Unassembled WGS sequence"/>
</dbReference>
<keyword evidence="1" id="KW-0812">Transmembrane</keyword>
<evidence type="ECO:0000313" key="5">
    <source>
        <dbReference type="Proteomes" id="UP000281332"/>
    </source>
</evidence>
<keyword evidence="1" id="KW-1133">Transmembrane helix</keyword>
<comment type="caution">
    <text evidence="4">The sequence shown here is derived from an EMBL/GenBank/DDBJ whole genome shotgun (WGS) entry which is preliminary data.</text>
</comment>
<dbReference type="PANTHER" id="PTHR36153">
    <property type="entry name" value="INNER MEMBRANE PROTEIN-RELATED"/>
    <property type="match status" value="1"/>
</dbReference>
<feature type="transmembrane region" description="Helical" evidence="1">
    <location>
        <begin position="468"/>
        <end position="490"/>
    </location>
</feature>
<organism evidence="4 5">
    <name type="scientific">Candidatus Pantoea deserta</name>
    <dbReference type="NCBI Taxonomy" id="1869313"/>
    <lineage>
        <taxon>Bacteria</taxon>
        <taxon>Pseudomonadati</taxon>
        <taxon>Pseudomonadota</taxon>
        <taxon>Gammaproteobacteria</taxon>
        <taxon>Enterobacterales</taxon>
        <taxon>Erwiniaceae</taxon>
        <taxon>Pantoea</taxon>
    </lineage>
</organism>
<evidence type="ECO:0000313" key="4">
    <source>
        <dbReference type="EMBL" id="RPD98433.1"/>
    </source>
</evidence>
<protein>
    <submittedName>
        <fullName evidence="4">Type VI secretion system membrane subunit TssM</fullName>
    </submittedName>
</protein>
<dbReference type="OrthoDB" id="9758229at2"/>
<dbReference type="AlphaFoldDB" id="A0A3N4PFY4"/>
<dbReference type="SUPFAM" id="SSF52540">
    <property type="entry name" value="P-loop containing nucleoside triphosphate hydrolases"/>
    <property type="match status" value="1"/>
</dbReference>
<dbReference type="InterPro" id="IPR017731">
    <property type="entry name" value="TssM1-like"/>
</dbReference>
<evidence type="ECO:0000259" key="2">
    <source>
        <dbReference type="Pfam" id="PF06761"/>
    </source>
</evidence>
<evidence type="ECO:0000256" key="1">
    <source>
        <dbReference type="SAM" id="Phobius"/>
    </source>
</evidence>
<dbReference type="EMBL" id="RMVG01000012">
    <property type="protein sequence ID" value="RPD98433.1"/>
    <property type="molecule type" value="Genomic_DNA"/>
</dbReference>
<feature type="transmembrane region" description="Helical" evidence="1">
    <location>
        <begin position="12"/>
        <end position="30"/>
    </location>
</feature>
<keyword evidence="5" id="KW-1185">Reference proteome</keyword>
<feature type="transmembrane region" description="Helical" evidence="1">
    <location>
        <begin position="50"/>
        <end position="69"/>
    </location>
</feature>
<sequence length="704" mass="80809">MRASLRPVLTHRLLWSFIGVTALSCLIWILGPLWSWGETRPLEPALPRQLTVGLLFFVWVLFQFIPSLYRAWFNSKLLTNLQQSSPEDLSDRQATEELLTQRFSEALGQLKRTPFNRNSNSRWLARFQSNYLYQLPWYLVMGAPGAGKTTALLNAGLDFPLTDSVGKTAIRGVGGTRHCDWWFTDRAVLIDTAGRYTLQESQRARDAGEWRSFINLLKRYRTRQPINGVIMTLSVADLLSESAETRFAQANAMRSRMSELHQQTGIHFPVYVMVTKTDLLKGFMGYFGALEKRQRDAVWGFTFPWEPAKSHKDEWHRSFNQQFHRLEQQLQQQLGHKMAQERDLSQRADCFLFPQEFASLRPLLNEYLDVVFSSQQEPVAWSARGLFFTSGTQEGLPFDRIMGELSRKLQLPQTSGQTIAAWDSVNRNSPIPGNKGQSFFIRDLLSDLVFRESGLAGSNRRWEYRNQLFHWIGYGVLAGGLAIASGLWLISFFQNQRYLSQVADRIPAIAAQSQQVIHQPADNIFDLLPFLNNLVKLPLSDHFSLDNPPVTMRAGLYRGNQVSDAAWALYQNALKSLLLPRVAQQITNLLRNDRGEDNEYSRNALRAYQMLYQPRNYDGEFLRAWLMQNLQRSLPENVSARDLQQLDWHLSQLLDQQIQSSPYARDNALMMRKLAENLKNAGRESRALVVMPAADAQRLTTHSK</sequence>
<dbReference type="InterPro" id="IPR027417">
    <property type="entry name" value="P-loop_NTPase"/>
</dbReference>
<dbReference type="InterPro" id="IPR053156">
    <property type="entry name" value="T6SS_TssM-like"/>
</dbReference>
<dbReference type="Gene3D" id="3.40.50.300">
    <property type="entry name" value="P-loop containing nucleotide triphosphate hydrolases"/>
    <property type="match status" value="1"/>
</dbReference>
<dbReference type="PROSITE" id="PS51257">
    <property type="entry name" value="PROKAR_LIPOPROTEIN"/>
    <property type="match status" value="1"/>
</dbReference>
<proteinExistence type="predicted"/>
<reference evidence="4 5" key="1">
    <citation type="submission" date="2018-11" db="EMBL/GenBank/DDBJ databases">
        <title>Whole genome sequencing of Pantoea sp. RIT388.</title>
        <authorList>
            <person name="Gan H.M."/>
            <person name="Hudson A.O."/>
        </authorList>
    </citation>
    <scope>NUCLEOTIDE SEQUENCE [LARGE SCALE GENOMIC DNA]</scope>
    <source>
        <strain evidence="4 5">RIT388</strain>
    </source>
</reference>
<dbReference type="InterPro" id="IPR009612">
    <property type="entry name" value="IcmF-rel"/>
</dbReference>
<dbReference type="InterPro" id="IPR025743">
    <property type="entry name" value="TssM1_N"/>
</dbReference>
<dbReference type="PANTHER" id="PTHR36153:SF1">
    <property type="entry name" value="TYPE VI SECRETION SYSTEM COMPONENT TSSM1"/>
    <property type="match status" value="1"/>
</dbReference>
<dbReference type="Pfam" id="PF06761">
    <property type="entry name" value="IcmF-related"/>
    <property type="match status" value="1"/>
</dbReference>
<accession>A0A3N4PFY4</accession>
<evidence type="ECO:0000259" key="3">
    <source>
        <dbReference type="Pfam" id="PF14331"/>
    </source>
</evidence>
<dbReference type="RefSeq" id="WP_123801833.1">
    <property type="nucleotide sequence ID" value="NZ_RMVG01000012.1"/>
</dbReference>